<dbReference type="PATRIC" id="fig|1029756.8.peg.3291"/>
<dbReference type="PROSITE" id="PS00622">
    <property type="entry name" value="HTH_LUXR_1"/>
    <property type="match status" value="1"/>
</dbReference>
<dbReference type="SMART" id="SM00421">
    <property type="entry name" value="HTH_LUXR"/>
    <property type="match status" value="1"/>
</dbReference>
<evidence type="ECO:0000256" key="3">
    <source>
        <dbReference type="ARBA" id="ARBA00023125"/>
    </source>
</evidence>
<evidence type="ECO:0000256" key="2">
    <source>
        <dbReference type="ARBA" id="ARBA00023015"/>
    </source>
</evidence>
<dbReference type="Pfam" id="PF00072">
    <property type="entry name" value="Response_reg"/>
    <property type="match status" value="1"/>
</dbReference>
<dbReference type="PROSITE" id="PS50043">
    <property type="entry name" value="HTH_LUXR_2"/>
    <property type="match status" value="1"/>
</dbReference>
<dbReference type="InterPro" id="IPR000792">
    <property type="entry name" value="Tscrpt_reg_LuxR_C"/>
</dbReference>
<keyword evidence="9" id="KW-1185">Reference proteome</keyword>
<reference evidence="8 9" key="1">
    <citation type="journal article" date="2014" name="Genome Announc.">
        <title>Complete Genome Sequence of Hyphomicrobium nitrativorans Strain NL23, a Denitrifying Bacterium Isolated from Biofilm of a Methanol-Fed Denitrification System Treating Seawater at the Montreal Biodome.</title>
        <authorList>
            <person name="Martineau C."/>
            <person name="Villeneuve C."/>
            <person name="Mauffrey F."/>
            <person name="Villemur R."/>
        </authorList>
    </citation>
    <scope>NUCLEOTIDE SEQUENCE [LARGE SCALE GENOMIC DNA]</scope>
    <source>
        <strain evidence="8">NL23</strain>
    </source>
</reference>
<dbReference type="InterPro" id="IPR058245">
    <property type="entry name" value="NreC/VraR/RcsB-like_REC"/>
</dbReference>
<dbReference type="KEGG" id="hni:W911_15795"/>
<sequence length="210" mass="23006">MPNSTRATIAIADKNPVVRTGLIDVISRDGRFEVKVAVATGGAFLDAVEAEPADIAIIGWALPDMTGGDVLGELKRRGIATRTIVYTGEPGQSVLRRTIKAGAWGFMSKSDEPEVLLEIISTVSHGRVSFPYVDIEAARHDPLDVLTVRERELLTALAAGWTNLQIAARIGISRNTVKYHLKNLYDKLDVNNRAMAVALYMANEHQRDER</sequence>
<evidence type="ECO:0000256" key="1">
    <source>
        <dbReference type="ARBA" id="ARBA00022553"/>
    </source>
</evidence>
<comment type="caution">
    <text evidence="5">Lacks conserved residue(s) required for the propagation of feature annotation.</text>
</comment>
<dbReference type="PANTHER" id="PTHR43214">
    <property type="entry name" value="TWO-COMPONENT RESPONSE REGULATOR"/>
    <property type="match status" value="1"/>
</dbReference>
<evidence type="ECO:0000256" key="4">
    <source>
        <dbReference type="ARBA" id="ARBA00023163"/>
    </source>
</evidence>
<dbReference type="InterPro" id="IPR036388">
    <property type="entry name" value="WH-like_DNA-bd_sf"/>
</dbReference>
<feature type="domain" description="HTH luxR-type" evidence="6">
    <location>
        <begin position="139"/>
        <end position="204"/>
    </location>
</feature>
<protein>
    <submittedName>
        <fullName evidence="8">Transcriptional regulator</fullName>
    </submittedName>
</protein>
<organism evidence="8 9">
    <name type="scientific">Hyphomicrobium nitrativorans NL23</name>
    <dbReference type="NCBI Taxonomy" id="1029756"/>
    <lineage>
        <taxon>Bacteria</taxon>
        <taxon>Pseudomonadati</taxon>
        <taxon>Pseudomonadota</taxon>
        <taxon>Alphaproteobacteria</taxon>
        <taxon>Hyphomicrobiales</taxon>
        <taxon>Hyphomicrobiaceae</taxon>
        <taxon>Hyphomicrobium</taxon>
    </lineage>
</organism>
<evidence type="ECO:0000313" key="8">
    <source>
        <dbReference type="EMBL" id="AHB49531.1"/>
    </source>
</evidence>
<dbReference type="Gene3D" id="1.10.10.10">
    <property type="entry name" value="Winged helix-like DNA-binding domain superfamily/Winged helix DNA-binding domain"/>
    <property type="match status" value="1"/>
</dbReference>
<dbReference type="InterPro" id="IPR011006">
    <property type="entry name" value="CheY-like_superfamily"/>
</dbReference>
<dbReference type="EMBL" id="CP006912">
    <property type="protein sequence ID" value="AHB49531.1"/>
    <property type="molecule type" value="Genomic_DNA"/>
</dbReference>
<keyword evidence="2" id="KW-0805">Transcription regulation</keyword>
<dbReference type="RefSeq" id="WP_023788460.1">
    <property type="nucleotide sequence ID" value="NC_022997.1"/>
</dbReference>
<dbReference type="CDD" id="cd17535">
    <property type="entry name" value="REC_NarL-like"/>
    <property type="match status" value="1"/>
</dbReference>
<proteinExistence type="predicted"/>
<dbReference type="PANTHER" id="PTHR43214:SF41">
    <property type="entry name" value="NITRATE_NITRITE RESPONSE REGULATOR PROTEIN NARP"/>
    <property type="match status" value="1"/>
</dbReference>
<dbReference type="SMART" id="SM00448">
    <property type="entry name" value="REC"/>
    <property type="match status" value="1"/>
</dbReference>
<dbReference type="STRING" id="1029756.W911_15795"/>
<dbReference type="Gene3D" id="3.40.50.2300">
    <property type="match status" value="1"/>
</dbReference>
<dbReference type="CDD" id="cd06170">
    <property type="entry name" value="LuxR_C_like"/>
    <property type="match status" value="1"/>
</dbReference>
<dbReference type="InterPro" id="IPR039420">
    <property type="entry name" value="WalR-like"/>
</dbReference>
<dbReference type="GO" id="GO:0006355">
    <property type="term" value="P:regulation of DNA-templated transcription"/>
    <property type="evidence" value="ECO:0007669"/>
    <property type="project" value="InterPro"/>
</dbReference>
<keyword evidence="1" id="KW-0597">Phosphoprotein</keyword>
<dbReference type="Proteomes" id="UP000018542">
    <property type="component" value="Chromosome"/>
</dbReference>
<evidence type="ECO:0000313" key="9">
    <source>
        <dbReference type="Proteomes" id="UP000018542"/>
    </source>
</evidence>
<dbReference type="GO" id="GO:0003677">
    <property type="term" value="F:DNA binding"/>
    <property type="evidence" value="ECO:0007669"/>
    <property type="project" value="UniProtKB-KW"/>
</dbReference>
<dbReference type="SUPFAM" id="SSF52172">
    <property type="entry name" value="CheY-like"/>
    <property type="match status" value="1"/>
</dbReference>
<accession>V5SF77</accession>
<gene>
    <name evidence="8" type="ORF">W911_15795</name>
</gene>
<dbReference type="SUPFAM" id="SSF46894">
    <property type="entry name" value="C-terminal effector domain of the bipartite response regulators"/>
    <property type="match status" value="1"/>
</dbReference>
<dbReference type="PRINTS" id="PR00038">
    <property type="entry name" value="HTHLUXR"/>
</dbReference>
<name>V5SF77_9HYPH</name>
<evidence type="ECO:0000256" key="5">
    <source>
        <dbReference type="PROSITE-ProRule" id="PRU00169"/>
    </source>
</evidence>
<dbReference type="InterPro" id="IPR016032">
    <property type="entry name" value="Sig_transdc_resp-reg_C-effctor"/>
</dbReference>
<evidence type="ECO:0000259" key="7">
    <source>
        <dbReference type="PROSITE" id="PS50110"/>
    </source>
</evidence>
<dbReference type="HOGENOM" id="CLU_000445_90_8_5"/>
<dbReference type="PROSITE" id="PS50110">
    <property type="entry name" value="RESPONSE_REGULATORY"/>
    <property type="match status" value="1"/>
</dbReference>
<keyword evidence="3" id="KW-0238">DNA-binding</keyword>
<dbReference type="AlphaFoldDB" id="V5SF77"/>
<keyword evidence="4" id="KW-0804">Transcription</keyword>
<dbReference type="GO" id="GO:0000160">
    <property type="term" value="P:phosphorelay signal transduction system"/>
    <property type="evidence" value="ECO:0007669"/>
    <property type="project" value="InterPro"/>
</dbReference>
<feature type="domain" description="Response regulatory" evidence="7">
    <location>
        <begin position="8"/>
        <end position="124"/>
    </location>
</feature>
<dbReference type="Pfam" id="PF00196">
    <property type="entry name" value="GerE"/>
    <property type="match status" value="1"/>
</dbReference>
<dbReference type="OrthoDB" id="9807052at2"/>
<evidence type="ECO:0000259" key="6">
    <source>
        <dbReference type="PROSITE" id="PS50043"/>
    </source>
</evidence>
<dbReference type="InterPro" id="IPR001789">
    <property type="entry name" value="Sig_transdc_resp-reg_receiver"/>
</dbReference>